<dbReference type="EMBL" id="SMDC01000004">
    <property type="protein sequence ID" value="TCW36303.1"/>
    <property type="molecule type" value="Genomic_DNA"/>
</dbReference>
<dbReference type="RefSeq" id="WP_132229323.1">
    <property type="nucleotide sequence ID" value="NZ_NRRH01000092.1"/>
</dbReference>
<reference evidence="2 3" key="1">
    <citation type="submission" date="2019-03" db="EMBL/GenBank/DDBJ databases">
        <title>Genomic Encyclopedia of Type Strains, Phase IV (KMG-IV): sequencing the most valuable type-strain genomes for metagenomic binning, comparative biology and taxonomic classification.</title>
        <authorList>
            <person name="Goeker M."/>
        </authorList>
    </citation>
    <scope>NUCLEOTIDE SEQUENCE [LARGE SCALE GENOMIC DNA]</scope>
    <source>
        <strain evidence="2 3">DSM 203</strain>
    </source>
</reference>
<sequence>MDQPTPAKPWWRSRAVIGALVVVLAQVASAAGITLDSAALTDALVELISLVGAGVAIWGRVRARVPLRLR</sequence>
<proteinExistence type="predicted"/>
<dbReference type="Proteomes" id="UP000295247">
    <property type="component" value="Unassembled WGS sequence"/>
</dbReference>
<organism evidence="2 3">
    <name type="scientific">Marichromatium gracile</name>
    <name type="common">Chromatium gracile</name>
    <dbReference type="NCBI Taxonomy" id="1048"/>
    <lineage>
        <taxon>Bacteria</taxon>
        <taxon>Pseudomonadati</taxon>
        <taxon>Pseudomonadota</taxon>
        <taxon>Gammaproteobacteria</taxon>
        <taxon>Chromatiales</taxon>
        <taxon>Chromatiaceae</taxon>
        <taxon>Marichromatium</taxon>
    </lineage>
</organism>
<evidence type="ECO:0008006" key="4">
    <source>
        <dbReference type="Google" id="ProtNLM"/>
    </source>
</evidence>
<evidence type="ECO:0000313" key="3">
    <source>
        <dbReference type="Proteomes" id="UP000295247"/>
    </source>
</evidence>
<evidence type="ECO:0000313" key="2">
    <source>
        <dbReference type="EMBL" id="TCW36303.1"/>
    </source>
</evidence>
<comment type="caution">
    <text evidence="2">The sequence shown here is derived from an EMBL/GenBank/DDBJ whole genome shotgun (WGS) entry which is preliminary data.</text>
</comment>
<protein>
    <recommendedName>
        <fullName evidence="4">Holin</fullName>
    </recommendedName>
</protein>
<dbReference type="AlphaFoldDB" id="A0A4R4ABE4"/>
<accession>A0A4R4ABE4</accession>
<keyword evidence="1" id="KW-0812">Transmembrane</keyword>
<keyword evidence="1" id="KW-0472">Membrane</keyword>
<name>A0A4R4ABE4_MARGR</name>
<evidence type="ECO:0000256" key="1">
    <source>
        <dbReference type="SAM" id="Phobius"/>
    </source>
</evidence>
<keyword evidence="1" id="KW-1133">Transmembrane helix</keyword>
<gene>
    <name evidence="2" type="ORF">EDC29_10486</name>
</gene>
<feature type="transmembrane region" description="Helical" evidence="1">
    <location>
        <begin position="40"/>
        <end position="61"/>
    </location>
</feature>